<dbReference type="Proteomes" id="UP000230750">
    <property type="component" value="Unassembled WGS sequence"/>
</dbReference>
<gene>
    <name evidence="2" type="ORF">BSL78_16913</name>
</gene>
<reference evidence="2 3" key="1">
    <citation type="journal article" date="2017" name="PLoS Biol.">
        <title>The sea cucumber genome provides insights into morphological evolution and visceral regeneration.</title>
        <authorList>
            <person name="Zhang X."/>
            <person name="Sun L."/>
            <person name="Yuan J."/>
            <person name="Sun Y."/>
            <person name="Gao Y."/>
            <person name="Zhang L."/>
            <person name="Li S."/>
            <person name="Dai H."/>
            <person name="Hamel J.F."/>
            <person name="Liu C."/>
            <person name="Yu Y."/>
            <person name="Liu S."/>
            <person name="Lin W."/>
            <person name="Guo K."/>
            <person name="Jin S."/>
            <person name="Xu P."/>
            <person name="Storey K.B."/>
            <person name="Huan P."/>
            <person name="Zhang T."/>
            <person name="Zhou Y."/>
            <person name="Zhang J."/>
            <person name="Lin C."/>
            <person name="Li X."/>
            <person name="Xing L."/>
            <person name="Huo D."/>
            <person name="Sun M."/>
            <person name="Wang L."/>
            <person name="Mercier A."/>
            <person name="Li F."/>
            <person name="Yang H."/>
            <person name="Xiang J."/>
        </authorList>
    </citation>
    <scope>NUCLEOTIDE SEQUENCE [LARGE SCALE GENOMIC DNA]</scope>
    <source>
        <strain evidence="2">Shaxun</strain>
        <tissue evidence="2">Muscle</tissue>
    </source>
</reference>
<feature type="compositionally biased region" description="Basic and acidic residues" evidence="1">
    <location>
        <begin position="16"/>
        <end position="28"/>
    </location>
</feature>
<evidence type="ECO:0000256" key="1">
    <source>
        <dbReference type="SAM" id="MobiDB-lite"/>
    </source>
</evidence>
<feature type="compositionally biased region" description="Polar residues" evidence="1">
    <location>
        <begin position="49"/>
        <end position="60"/>
    </location>
</feature>
<feature type="compositionally biased region" description="Basic and acidic residues" evidence="1">
    <location>
        <begin position="140"/>
        <end position="150"/>
    </location>
</feature>
<sequence>MDSNGKNPFTEATAMSDHDGDPWTDERSPFLTEPVQGDPEGLPSGYVVLNSTGRSETPGQMSPKADDGLLPYRTDLQQFIPAGAENVDVTGPTERHAGRSTFNPFRVSPQGPRYGVGNQGPQNRLQSWEELHRQYRTTARDNSWRDERQWRPQSNPFSYRPQERLHGDNSLHRQDHYRVNPAEYPRRANVMPPQFDGASNWDDYMVQFELISELNSWTEQTKALYLAASLKCQTRAVLSDLDSDRRRNYQALTEALGRRFSPANQTQLFRAMLTNRNREPKESLTELAQEIKRLVVRAYPEAPFDMIDTLAKEHFIDSLGDPDTKWRVY</sequence>
<dbReference type="OrthoDB" id="6759373at2759"/>
<keyword evidence="3" id="KW-1185">Reference proteome</keyword>
<dbReference type="PANTHER" id="PTHR45823">
    <property type="entry name" value="T-SNARE COILED-COIL HOMOLOGY DOMAIN-CONTAINING PROTEIN"/>
    <property type="match status" value="1"/>
</dbReference>
<dbReference type="AlphaFoldDB" id="A0A2G8KE14"/>
<feature type="region of interest" description="Disordered" evidence="1">
    <location>
        <begin position="1"/>
        <end position="66"/>
    </location>
</feature>
<evidence type="ECO:0000313" key="2">
    <source>
        <dbReference type="EMBL" id="PIK46223.1"/>
    </source>
</evidence>
<feature type="region of interest" description="Disordered" evidence="1">
    <location>
        <begin position="140"/>
        <end position="169"/>
    </location>
</feature>
<feature type="region of interest" description="Disordered" evidence="1">
    <location>
        <begin position="88"/>
        <end position="120"/>
    </location>
</feature>
<comment type="caution">
    <text evidence="2">The sequence shown here is derived from an EMBL/GenBank/DDBJ whole genome shotgun (WGS) entry which is preliminary data.</text>
</comment>
<protein>
    <submittedName>
        <fullName evidence="2">Uncharacterized protein</fullName>
    </submittedName>
</protein>
<organism evidence="2 3">
    <name type="scientific">Stichopus japonicus</name>
    <name type="common">Sea cucumber</name>
    <dbReference type="NCBI Taxonomy" id="307972"/>
    <lineage>
        <taxon>Eukaryota</taxon>
        <taxon>Metazoa</taxon>
        <taxon>Echinodermata</taxon>
        <taxon>Eleutherozoa</taxon>
        <taxon>Echinozoa</taxon>
        <taxon>Holothuroidea</taxon>
        <taxon>Aspidochirotacea</taxon>
        <taxon>Aspidochirotida</taxon>
        <taxon>Stichopodidae</taxon>
        <taxon>Apostichopus</taxon>
    </lineage>
</organism>
<dbReference type="PANTHER" id="PTHR45823:SF1">
    <property type="entry name" value="T-SNARE COILED-COIL HOMOLOGY DOMAIN-CONTAINING PROTEIN"/>
    <property type="match status" value="1"/>
</dbReference>
<name>A0A2G8KE14_STIJA</name>
<evidence type="ECO:0000313" key="3">
    <source>
        <dbReference type="Proteomes" id="UP000230750"/>
    </source>
</evidence>
<accession>A0A2G8KE14</accession>
<dbReference type="EMBL" id="MRZV01000659">
    <property type="protein sequence ID" value="PIK46223.1"/>
    <property type="molecule type" value="Genomic_DNA"/>
</dbReference>
<proteinExistence type="predicted"/>